<keyword evidence="1" id="KW-0812">Transmembrane</keyword>
<feature type="transmembrane region" description="Helical" evidence="1">
    <location>
        <begin position="7"/>
        <end position="24"/>
    </location>
</feature>
<dbReference type="HOGENOM" id="CLU_188465_0_0_6"/>
<dbReference type="eggNOG" id="COG0530">
    <property type="taxonomic scope" value="Bacteria"/>
</dbReference>
<dbReference type="KEGG" id="swd:Swoo_1936"/>
<feature type="transmembrane region" description="Helical" evidence="1">
    <location>
        <begin position="30"/>
        <end position="50"/>
    </location>
</feature>
<organism evidence="2 3">
    <name type="scientific">Shewanella woodyi (strain ATCC 51908 / MS32)</name>
    <dbReference type="NCBI Taxonomy" id="392500"/>
    <lineage>
        <taxon>Bacteria</taxon>
        <taxon>Pseudomonadati</taxon>
        <taxon>Pseudomonadota</taxon>
        <taxon>Gammaproteobacteria</taxon>
        <taxon>Alteromonadales</taxon>
        <taxon>Shewanellaceae</taxon>
        <taxon>Shewanella</taxon>
    </lineage>
</organism>
<dbReference type="AlphaFoldDB" id="B1KQI1"/>
<dbReference type="Pfam" id="PF09656">
    <property type="entry name" value="PGPGW"/>
    <property type="match status" value="1"/>
</dbReference>
<keyword evidence="1" id="KW-1133">Transmembrane helix</keyword>
<accession>B1KQI1</accession>
<name>B1KQI1_SHEWM</name>
<dbReference type="EMBL" id="CP000961">
    <property type="protein sequence ID" value="ACA86220.1"/>
    <property type="molecule type" value="Genomic_DNA"/>
</dbReference>
<evidence type="ECO:0000313" key="2">
    <source>
        <dbReference type="EMBL" id="ACA86220.1"/>
    </source>
</evidence>
<dbReference type="STRING" id="392500.Swoo_1936"/>
<reference evidence="2 3" key="1">
    <citation type="submission" date="2008-02" db="EMBL/GenBank/DDBJ databases">
        <title>Complete sequence of Shewanella woodyi ATCC 51908.</title>
        <authorList>
            <consortium name="US DOE Joint Genome Institute"/>
            <person name="Copeland A."/>
            <person name="Lucas S."/>
            <person name="Lapidus A."/>
            <person name="Glavina del Rio T."/>
            <person name="Dalin E."/>
            <person name="Tice H."/>
            <person name="Bruce D."/>
            <person name="Goodwin L."/>
            <person name="Pitluck S."/>
            <person name="Sims D."/>
            <person name="Brettin T."/>
            <person name="Detter J.C."/>
            <person name="Han C."/>
            <person name="Kuske C.R."/>
            <person name="Schmutz J."/>
            <person name="Larimer F."/>
            <person name="Land M."/>
            <person name="Hauser L."/>
            <person name="Kyrpides N."/>
            <person name="Lykidis A."/>
            <person name="Zhao J.-S."/>
            <person name="Richardson P."/>
        </authorList>
    </citation>
    <scope>NUCLEOTIDE SEQUENCE [LARGE SCALE GENOMIC DNA]</scope>
    <source>
        <strain evidence="3">ATCC 51908 / MS32</strain>
    </source>
</reference>
<keyword evidence="1" id="KW-0472">Membrane</keyword>
<keyword evidence="3" id="KW-1185">Reference proteome</keyword>
<dbReference type="RefSeq" id="WP_012324566.1">
    <property type="nucleotide sequence ID" value="NC_010506.1"/>
</dbReference>
<proteinExistence type="predicted"/>
<dbReference type="InterPro" id="IPR019099">
    <property type="entry name" value="Uncharacterised_PGPGW_TM"/>
</dbReference>
<protein>
    <submittedName>
        <fullName evidence="2">Integral membrane protein TerC</fullName>
    </submittedName>
</protein>
<gene>
    <name evidence="2" type="ordered locus">Swoo_1936</name>
</gene>
<evidence type="ECO:0000256" key="1">
    <source>
        <dbReference type="SAM" id="Phobius"/>
    </source>
</evidence>
<sequence precursor="true">MLRKTAITVLGGGLTLLGAALLILPGPAWLLLPIGLAILSLEYPWAKIWLRKSQKQFSASAAWLDRKILLRRMKS</sequence>
<dbReference type="Proteomes" id="UP000002168">
    <property type="component" value="Chromosome"/>
</dbReference>
<evidence type="ECO:0000313" key="3">
    <source>
        <dbReference type="Proteomes" id="UP000002168"/>
    </source>
</evidence>